<evidence type="ECO:0000313" key="1">
    <source>
        <dbReference type="EMBL" id="GIM29360.1"/>
    </source>
</evidence>
<dbReference type="EMBL" id="BOPZ01000016">
    <property type="protein sequence ID" value="GIM29360.1"/>
    <property type="molecule type" value="Genomic_DNA"/>
</dbReference>
<accession>A0A919RZD4</accession>
<proteinExistence type="predicted"/>
<dbReference type="RefSeq" id="WP_212904058.1">
    <property type="nucleotide sequence ID" value="NZ_BOPZ01000016.1"/>
</dbReference>
<dbReference type="AlphaFoldDB" id="A0A919RZD4"/>
<gene>
    <name evidence="1" type="ORF">CPJCM30710_20260</name>
</gene>
<evidence type="ECO:0000313" key="2">
    <source>
        <dbReference type="Proteomes" id="UP000679179"/>
    </source>
</evidence>
<organism evidence="1 2">
    <name type="scientific">Clostridium polyendosporum</name>
    <dbReference type="NCBI Taxonomy" id="69208"/>
    <lineage>
        <taxon>Bacteria</taxon>
        <taxon>Bacillati</taxon>
        <taxon>Bacillota</taxon>
        <taxon>Clostridia</taxon>
        <taxon>Eubacteriales</taxon>
        <taxon>Clostridiaceae</taxon>
        <taxon>Clostridium</taxon>
    </lineage>
</organism>
<name>A0A919RZD4_9CLOT</name>
<reference evidence="1" key="1">
    <citation type="submission" date="2021-03" db="EMBL/GenBank/DDBJ databases">
        <title>Taxonomic study of Clostridium polyendosporum from meadow-gley soil under rice.</title>
        <authorList>
            <person name="Kobayashi H."/>
            <person name="Tanizawa Y."/>
            <person name="Yagura M."/>
        </authorList>
    </citation>
    <scope>NUCLEOTIDE SEQUENCE</scope>
    <source>
        <strain evidence="1">JCM 30710</strain>
    </source>
</reference>
<dbReference type="Proteomes" id="UP000679179">
    <property type="component" value="Unassembled WGS sequence"/>
</dbReference>
<comment type="caution">
    <text evidence="1">The sequence shown here is derived from an EMBL/GenBank/DDBJ whole genome shotgun (WGS) entry which is preliminary data.</text>
</comment>
<protein>
    <submittedName>
        <fullName evidence="1">Uncharacterized protein</fullName>
    </submittedName>
</protein>
<keyword evidence="2" id="KW-1185">Reference proteome</keyword>
<sequence>MRGRKKQEDAFRVNITFRINEKQSELLKNNRFMYKDLQNHIRQYLDSFLIKNNEKK</sequence>